<proteinExistence type="predicted"/>
<dbReference type="Pfam" id="PF08874">
    <property type="entry name" value="DUF1835"/>
    <property type="match status" value="1"/>
</dbReference>
<keyword evidence="3" id="KW-1185">Reference proteome</keyword>
<evidence type="ECO:0000313" key="2">
    <source>
        <dbReference type="EMBL" id="MTE25713.1"/>
    </source>
</evidence>
<accession>A0A7K1G963</accession>
<feature type="domain" description="DUF1835" evidence="1">
    <location>
        <begin position="7"/>
        <end position="112"/>
    </location>
</feature>
<evidence type="ECO:0000313" key="3">
    <source>
        <dbReference type="Proteomes" id="UP000447545"/>
    </source>
</evidence>
<dbReference type="RefSeq" id="WP_155087546.1">
    <property type="nucleotide sequence ID" value="NZ_WJYA01000002.1"/>
</dbReference>
<evidence type="ECO:0000259" key="1">
    <source>
        <dbReference type="Pfam" id="PF08874"/>
    </source>
</evidence>
<dbReference type="InterPro" id="IPR014973">
    <property type="entry name" value="DUF1835"/>
</dbReference>
<dbReference type="Proteomes" id="UP000447545">
    <property type="component" value="Unassembled WGS sequence"/>
</dbReference>
<protein>
    <submittedName>
        <fullName evidence="2">DUF1835 domain-containing protein</fullName>
    </submittedName>
</protein>
<organism evidence="2 3">
    <name type="scientific">Winogradskyella ouciana</name>
    <dbReference type="NCBI Taxonomy" id="2608631"/>
    <lineage>
        <taxon>Bacteria</taxon>
        <taxon>Pseudomonadati</taxon>
        <taxon>Bacteroidota</taxon>
        <taxon>Flavobacteriia</taxon>
        <taxon>Flavobacteriales</taxon>
        <taxon>Flavobacteriaceae</taxon>
        <taxon>Winogradskyella</taxon>
    </lineage>
</organism>
<gene>
    <name evidence="2" type="ORF">F1003_02110</name>
</gene>
<comment type="caution">
    <text evidence="2">The sequence shown here is derived from an EMBL/GenBank/DDBJ whole genome shotgun (WGS) entry which is preliminary data.</text>
</comment>
<dbReference type="AlphaFoldDB" id="A0A7K1G963"/>
<name>A0A7K1G963_9FLAO</name>
<sequence>MSKKVLHITNGNTLTDYLRELDFTDDILTWQEMLCEGPTIPAIDSEEFFDLRSKFLKEFYDIEVDTNELKKELSKLDNVDDYSEINLWFEYDLFCHINMIGVINLLHQKEINKPLYLVCSGRVDGEKNLKGLSELDADQIKEHYDNKVLLTEEDIDLAKALWRTYCGTDHNILKPYIVTNSNFKYMTNCLKAHLKRFPHQKSGLSVLEDNILRLVRDNDIKSRHHLLGYSLNYQGYYGFGDLQHKRMIDKLSIFFDETETSIKLNRKGHEALLRRYNFASEMNNNMTYGGVKRLEFQFNVDQNKLVKTILHAN</sequence>
<dbReference type="EMBL" id="WJYA01000002">
    <property type="protein sequence ID" value="MTE25713.1"/>
    <property type="molecule type" value="Genomic_DNA"/>
</dbReference>
<reference evidence="2 3" key="1">
    <citation type="submission" date="2019-11" db="EMBL/GenBank/DDBJ databases">
        <title>Winogradskyella ouciana sp. nov., isolated from the hadal seawater of the Mariana Trench.</title>
        <authorList>
            <person name="Liu R."/>
        </authorList>
    </citation>
    <scope>NUCLEOTIDE SEQUENCE [LARGE SCALE GENOMIC DNA]</scope>
    <source>
        <strain evidence="2 3">ZXX205</strain>
    </source>
</reference>